<gene>
    <name evidence="1" type="ORF">KPH14_012256</name>
</gene>
<evidence type="ECO:0000313" key="2">
    <source>
        <dbReference type="Proteomes" id="UP001258017"/>
    </source>
</evidence>
<proteinExistence type="predicted"/>
<organism evidence="1 2">
    <name type="scientific">Odynerus spinipes</name>
    <dbReference type="NCBI Taxonomy" id="1348599"/>
    <lineage>
        <taxon>Eukaryota</taxon>
        <taxon>Metazoa</taxon>
        <taxon>Ecdysozoa</taxon>
        <taxon>Arthropoda</taxon>
        <taxon>Hexapoda</taxon>
        <taxon>Insecta</taxon>
        <taxon>Pterygota</taxon>
        <taxon>Neoptera</taxon>
        <taxon>Endopterygota</taxon>
        <taxon>Hymenoptera</taxon>
        <taxon>Apocrita</taxon>
        <taxon>Aculeata</taxon>
        <taxon>Vespoidea</taxon>
        <taxon>Vespidae</taxon>
        <taxon>Eumeninae</taxon>
        <taxon>Odynerus</taxon>
    </lineage>
</organism>
<reference evidence="1" key="1">
    <citation type="submission" date="2021-08" db="EMBL/GenBank/DDBJ databases">
        <authorList>
            <person name="Misof B."/>
            <person name="Oliver O."/>
            <person name="Podsiadlowski L."/>
            <person name="Donath A."/>
            <person name="Peters R."/>
            <person name="Mayer C."/>
            <person name="Rust J."/>
            <person name="Gunkel S."/>
            <person name="Lesny P."/>
            <person name="Martin S."/>
            <person name="Oeyen J.P."/>
            <person name="Petersen M."/>
            <person name="Panagiotis P."/>
            <person name="Wilbrandt J."/>
            <person name="Tanja T."/>
        </authorList>
    </citation>
    <scope>NUCLEOTIDE SEQUENCE</scope>
    <source>
        <strain evidence="1">GBR_01_08_01A</strain>
        <tissue evidence="1">Thorax + abdomen</tissue>
    </source>
</reference>
<sequence length="110" mass="12008">MSDQGNAKPWGVVYKTTLDKLRIEQAMSNIRTGTGHTMGWRDTAETLLEALIPDDIEANESPEQVLVRVEATTQPDVGDAEVFSGAELRKAILALKRGKCPGLDRIEAEA</sequence>
<evidence type="ECO:0000313" key="1">
    <source>
        <dbReference type="EMBL" id="KAK2578450.1"/>
    </source>
</evidence>
<accession>A0AAD9VLR1</accession>
<feature type="non-terminal residue" evidence="1">
    <location>
        <position position="110"/>
    </location>
</feature>
<protein>
    <submittedName>
        <fullName evidence="1">Uncharacterized protein</fullName>
    </submittedName>
</protein>
<dbReference type="AlphaFoldDB" id="A0AAD9VLR1"/>
<dbReference type="EMBL" id="JAIFRP010000286">
    <property type="protein sequence ID" value="KAK2578450.1"/>
    <property type="molecule type" value="Genomic_DNA"/>
</dbReference>
<comment type="caution">
    <text evidence="1">The sequence shown here is derived from an EMBL/GenBank/DDBJ whole genome shotgun (WGS) entry which is preliminary data.</text>
</comment>
<name>A0AAD9VLR1_9HYME</name>
<reference evidence="1" key="2">
    <citation type="journal article" date="2023" name="Commun. Biol.">
        <title>Intrasexual cuticular hydrocarbon dimorphism in a wasp sheds light on hydrocarbon biosynthesis genes in Hymenoptera.</title>
        <authorList>
            <person name="Moris V.C."/>
            <person name="Podsiadlowski L."/>
            <person name="Martin S."/>
            <person name="Oeyen J.P."/>
            <person name="Donath A."/>
            <person name="Petersen M."/>
            <person name="Wilbrandt J."/>
            <person name="Misof B."/>
            <person name="Liedtke D."/>
            <person name="Thamm M."/>
            <person name="Scheiner R."/>
            <person name="Schmitt T."/>
            <person name="Niehuis O."/>
        </authorList>
    </citation>
    <scope>NUCLEOTIDE SEQUENCE</scope>
    <source>
        <strain evidence="1">GBR_01_08_01A</strain>
    </source>
</reference>
<keyword evidence="2" id="KW-1185">Reference proteome</keyword>
<dbReference type="Proteomes" id="UP001258017">
    <property type="component" value="Unassembled WGS sequence"/>
</dbReference>